<evidence type="ECO:0000256" key="5">
    <source>
        <dbReference type="ARBA" id="ARBA00022846"/>
    </source>
</evidence>
<evidence type="ECO:0000256" key="3">
    <source>
        <dbReference type="ARBA" id="ARBA00022490"/>
    </source>
</evidence>
<keyword evidence="5" id="KW-0282">Flagellum</keyword>
<dbReference type="GO" id="GO:0005929">
    <property type="term" value="C:cilium"/>
    <property type="evidence" value="ECO:0007669"/>
    <property type="project" value="TreeGrafter"/>
</dbReference>
<feature type="compositionally biased region" description="Basic and acidic residues" evidence="10">
    <location>
        <begin position="25"/>
        <end position="35"/>
    </location>
</feature>
<comment type="caution">
    <text evidence="11">The sequence shown here is derived from an EMBL/GenBank/DDBJ whole genome shotgun (WGS) entry which is preliminary data.</text>
</comment>
<dbReference type="PANTHER" id="PTHR21648:SF0">
    <property type="entry name" value="RADIAL SPOKE HEAD PROTEIN 3 HOMOLOG"/>
    <property type="match status" value="1"/>
</dbReference>
<evidence type="ECO:0000256" key="2">
    <source>
        <dbReference type="ARBA" id="ARBA00006737"/>
    </source>
</evidence>
<keyword evidence="6" id="KW-0969">Cilium</keyword>
<keyword evidence="8" id="KW-0966">Cell projection</keyword>
<accession>A0AAD5LHB7</accession>
<name>A0AAD5LHB7_PYTIN</name>
<dbReference type="PANTHER" id="PTHR21648">
    <property type="entry name" value="FLAGELLAR RADIAL SPOKE PROTEIN 3"/>
    <property type="match status" value="1"/>
</dbReference>
<protein>
    <recommendedName>
        <fullName evidence="13">Radial spoke protein 3</fullName>
    </recommendedName>
</protein>
<keyword evidence="4" id="KW-0597">Phosphoprotein</keyword>
<feature type="compositionally biased region" description="Polar residues" evidence="10">
    <location>
        <begin position="1"/>
        <end position="13"/>
    </location>
</feature>
<feature type="coiled-coil region" evidence="9">
    <location>
        <begin position="184"/>
        <end position="251"/>
    </location>
</feature>
<evidence type="ECO:0000256" key="6">
    <source>
        <dbReference type="ARBA" id="ARBA00023069"/>
    </source>
</evidence>
<comment type="similarity">
    <text evidence="2">Belongs to the flagellar radial spoke RSP3 family.</text>
</comment>
<organism evidence="11 12">
    <name type="scientific">Pythium insidiosum</name>
    <name type="common">Pythiosis disease agent</name>
    <dbReference type="NCBI Taxonomy" id="114742"/>
    <lineage>
        <taxon>Eukaryota</taxon>
        <taxon>Sar</taxon>
        <taxon>Stramenopiles</taxon>
        <taxon>Oomycota</taxon>
        <taxon>Peronosporomycetes</taxon>
        <taxon>Pythiales</taxon>
        <taxon>Pythiaceae</taxon>
        <taxon>Pythium</taxon>
    </lineage>
</organism>
<evidence type="ECO:0000256" key="9">
    <source>
        <dbReference type="SAM" id="Coils"/>
    </source>
</evidence>
<evidence type="ECO:0000256" key="1">
    <source>
        <dbReference type="ARBA" id="ARBA00004611"/>
    </source>
</evidence>
<evidence type="ECO:0000256" key="8">
    <source>
        <dbReference type="ARBA" id="ARBA00023273"/>
    </source>
</evidence>
<reference evidence="11" key="1">
    <citation type="submission" date="2021-12" db="EMBL/GenBank/DDBJ databases">
        <title>Prjna785345.</title>
        <authorList>
            <person name="Rujirawat T."/>
            <person name="Krajaejun T."/>
        </authorList>
    </citation>
    <scope>NUCLEOTIDE SEQUENCE</scope>
    <source>
        <strain evidence="11">Pi057C3</strain>
    </source>
</reference>
<sequence length="332" mass="37514">MNAGEETQYSYSSKPRAVQTHRAKAARDGGRDDSVQGRTAQGNIMHDPRVVRGSVFAAHALMSPRASSNNQTEKSQRRKNQRHKSKTKSVFDAQKVASYSFTPFSLDANLIEQVASPAERDSFSQTDEFVRFVSPKKKVATADGVFQRPKVGVDTATQIETADNLFDFDREVKPLLNVLVNKTLAQALAEVKEENEMVDVIETRQRLLRKKADAERVDRELEDKAKEAFRQKEAEKQSRELKRQRIRVMKEKVAAWQIAHRIVPLAIAQAEETLTHRGVFYDPLEREVTQWLDQDVFSSADVKLRLQGLASTLLDEVPVGGFLPLLRLEQAA</sequence>
<dbReference type="AlphaFoldDB" id="A0AAD5LHB7"/>
<comment type="subcellular location">
    <subcellularLocation>
        <location evidence="1">Cytoplasm</location>
        <location evidence="1">Cytoskeleton</location>
        <location evidence="1">Flagellum axoneme</location>
    </subcellularLocation>
</comment>
<keyword evidence="12" id="KW-1185">Reference proteome</keyword>
<feature type="region of interest" description="Disordered" evidence="10">
    <location>
        <begin position="1"/>
        <end position="49"/>
    </location>
</feature>
<dbReference type="Proteomes" id="UP001209570">
    <property type="component" value="Unassembled WGS sequence"/>
</dbReference>
<gene>
    <name evidence="11" type="ORF">P43SY_005285</name>
</gene>
<dbReference type="InterPro" id="IPR009290">
    <property type="entry name" value="Radial_spoke_3"/>
</dbReference>
<proteinExistence type="inferred from homology"/>
<evidence type="ECO:0000313" key="12">
    <source>
        <dbReference type="Proteomes" id="UP001209570"/>
    </source>
</evidence>
<evidence type="ECO:0000256" key="4">
    <source>
        <dbReference type="ARBA" id="ARBA00022553"/>
    </source>
</evidence>
<dbReference type="Pfam" id="PF06098">
    <property type="entry name" value="Radial_spoke_3"/>
    <property type="match status" value="1"/>
</dbReference>
<keyword evidence="3" id="KW-0963">Cytoplasm</keyword>
<feature type="compositionally biased region" description="Basic residues" evidence="10">
    <location>
        <begin position="76"/>
        <end position="87"/>
    </location>
</feature>
<evidence type="ECO:0000256" key="10">
    <source>
        <dbReference type="SAM" id="MobiDB-lite"/>
    </source>
</evidence>
<feature type="region of interest" description="Disordered" evidence="10">
    <location>
        <begin position="62"/>
        <end position="89"/>
    </location>
</feature>
<evidence type="ECO:0000313" key="11">
    <source>
        <dbReference type="EMBL" id="KAJ0398927.1"/>
    </source>
</evidence>
<keyword evidence="7" id="KW-0206">Cytoskeleton</keyword>
<evidence type="ECO:0000256" key="7">
    <source>
        <dbReference type="ARBA" id="ARBA00023212"/>
    </source>
</evidence>
<evidence type="ECO:0008006" key="13">
    <source>
        <dbReference type="Google" id="ProtNLM"/>
    </source>
</evidence>
<keyword evidence="9" id="KW-0175">Coiled coil</keyword>
<dbReference type="EMBL" id="JAKCXM010000200">
    <property type="protein sequence ID" value="KAJ0398927.1"/>
    <property type="molecule type" value="Genomic_DNA"/>
</dbReference>